<evidence type="ECO:0000313" key="12">
    <source>
        <dbReference type="Proteomes" id="UP000293912"/>
    </source>
</evidence>
<dbReference type="InterPro" id="IPR000700">
    <property type="entry name" value="PAS-assoc_C"/>
</dbReference>
<dbReference type="InterPro" id="IPR004358">
    <property type="entry name" value="Sig_transdc_His_kin-like_C"/>
</dbReference>
<dbReference type="RefSeq" id="WP_066151755.1">
    <property type="nucleotide sequence ID" value="NZ_CP037867.1"/>
</dbReference>
<dbReference type="NCBIfam" id="TIGR00229">
    <property type="entry name" value="sensory_box"/>
    <property type="match status" value="1"/>
</dbReference>
<dbReference type="SMART" id="SM00388">
    <property type="entry name" value="HisKA"/>
    <property type="match status" value="1"/>
</dbReference>
<dbReference type="InterPro" id="IPR036890">
    <property type="entry name" value="HATPase_C_sf"/>
</dbReference>
<keyword evidence="4" id="KW-0597">Phosphoprotein</keyword>
<comment type="catalytic activity">
    <reaction evidence="1">
        <text>ATP + protein L-histidine = ADP + protein N-phospho-L-histidine.</text>
        <dbReference type="EC" id="2.7.13.3"/>
    </reaction>
</comment>
<keyword evidence="12" id="KW-1185">Reference proteome</keyword>
<dbReference type="InterPro" id="IPR000014">
    <property type="entry name" value="PAS"/>
</dbReference>
<dbReference type="InterPro" id="IPR035965">
    <property type="entry name" value="PAS-like_dom_sf"/>
</dbReference>
<dbReference type="Proteomes" id="UP000293912">
    <property type="component" value="Chromosome"/>
</dbReference>
<evidence type="ECO:0000259" key="10">
    <source>
        <dbReference type="PROSITE" id="PS50113"/>
    </source>
</evidence>
<dbReference type="EMBL" id="CP037867">
    <property type="protein sequence ID" value="QBM29090.1"/>
    <property type="molecule type" value="Genomic_DNA"/>
</dbReference>
<dbReference type="InterPro" id="IPR052162">
    <property type="entry name" value="Sensor_kinase/Photoreceptor"/>
</dbReference>
<dbReference type="InterPro" id="IPR005467">
    <property type="entry name" value="His_kinase_dom"/>
</dbReference>
<evidence type="ECO:0000256" key="4">
    <source>
        <dbReference type="ARBA" id="ARBA00022553"/>
    </source>
</evidence>
<dbReference type="KEGG" id="hpse:HPF_15445"/>
<dbReference type="SMART" id="SM00387">
    <property type="entry name" value="HATPase_c"/>
    <property type="match status" value="1"/>
</dbReference>
<dbReference type="GO" id="GO:0000155">
    <property type="term" value="F:phosphorelay sensor kinase activity"/>
    <property type="evidence" value="ECO:0007669"/>
    <property type="project" value="InterPro"/>
</dbReference>
<evidence type="ECO:0000256" key="7">
    <source>
        <dbReference type="SAM" id="Coils"/>
    </source>
</evidence>
<dbReference type="InterPro" id="IPR003661">
    <property type="entry name" value="HisK_dim/P_dom"/>
</dbReference>
<dbReference type="PROSITE" id="PS50112">
    <property type="entry name" value="PAS"/>
    <property type="match status" value="1"/>
</dbReference>
<evidence type="ECO:0000313" key="11">
    <source>
        <dbReference type="EMBL" id="QBM29090.1"/>
    </source>
</evidence>
<dbReference type="Pfam" id="PF00512">
    <property type="entry name" value="HisKA"/>
    <property type="match status" value="1"/>
</dbReference>
<gene>
    <name evidence="11" type="primary">cph10</name>
    <name evidence="11" type="ORF">HPF_15445</name>
</gene>
<dbReference type="PRINTS" id="PR00344">
    <property type="entry name" value="BCTRLSENSOR"/>
</dbReference>
<sequence length="521" mass="59130">MLDSTDELYDLTSWLLILEKVVEQSANMVVITDAEQRIRWVNQTYTRVTGWSLDEVQGRRAGEVLRGPLTDRRVSQRLGNQLRLGRSVSGAEMINYRKNGEPYTVTLNIEPIRDGRGQVLAYFSIQSDVSERRALESANVQLQHHLQVAQRLARLGRVEFNADTKSMQWSSEVYSILELPEEGTPKTFRDLLKYVCPEAQQDLQLRLQRVMQTGDEFDHELPITTHRGRRRWVRCRGVPERHGTGIRSPGTWTIQDVTVYRELLEQKRLTNEKLQAMVEERTRHLEEANQSLEAFSHALSHDLKKPIRHMVSYAQIVQETLASDDIATARAYCHKIVDAGMRMQSLIDGMLEFSRMGRRGISPVWVAMSQLGKDCLGDVAASFQDRPFCVTGLESLPEVWADPVLLREVWANLIDNAFKYSAEQALTRLDFACDVTHGDWTLSLRDNGCGFNDSMHSHIFQMFGRANPDAAIAGDGIGLALCQRIVQAHGGRIWAESVPGEGSTFYVRLPRRMTGSNFGDL</sequence>
<dbReference type="PANTHER" id="PTHR43304:SF1">
    <property type="entry name" value="PAC DOMAIN-CONTAINING PROTEIN"/>
    <property type="match status" value="1"/>
</dbReference>
<proteinExistence type="predicted"/>
<dbReference type="SUPFAM" id="SSF47384">
    <property type="entry name" value="Homodimeric domain of signal transducing histidine kinase"/>
    <property type="match status" value="1"/>
</dbReference>
<keyword evidence="7" id="KW-0175">Coiled coil</keyword>
<dbReference type="GO" id="GO:0005886">
    <property type="term" value="C:plasma membrane"/>
    <property type="evidence" value="ECO:0007669"/>
    <property type="project" value="UniProtKB-SubCell"/>
</dbReference>
<dbReference type="CDD" id="cd00130">
    <property type="entry name" value="PAS"/>
    <property type="match status" value="1"/>
</dbReference>
<evidence type="ECO:0000256" key="5">
    <source>
        <dbReference type="ARBA" id="ARBA00022679"/>
    </source>
</evidence>
<dbReference type="AlphaFoldDB" id="A0A4P6WZD9"/>
<accession>A0A4P6WZD9</accession>
<organism evidence="11 12">
    <name type="scientific">Hydrogenophaga pseudoflava</name>
    <name type="common">Pseudomonas carboxydoflava</name>
    <dbReference type="NCBI Taxonomy" id="47421"/>
    <lineage>
        <taxon>Bacteria</taxon>
        <taxon>Pseudomonadati</taxon>
        <taxon>Pseudomonadota</taxon>
        <taxon>Betaproteobacteria</taxon>
        <taxon>Burkholderiales</taxon>
        <taxon>Comamonadaceae</taxon>
        <taxon>Hydrogenophaga</taxon>
    </lineage>
</organism>
<dbReference type="PROSITE" id="PS50113">
    <property type="entry name" value="PAC"/>
    <property type="match status" value="1"/>
</dbReference>
<dbReference type="InterPro" id="IPR001610">
    <property type="entry name" value="PAC"/>
</dbReference>
<feature type="domain" description="Histidine kinase" evidence="8">
    <location>
        <begin position="298"/>
        <end position="513"/>
    </location>
</feature>
<dbReference type="Gene3D" id="1.10.287.130">
    <property type="match status" value="1"/>
</dbReference>
<dbReference type="EC" id="2.7.13.3" evidence="3"/>
<dbReference type="InterPro" id="IPR013656">
    <property type="entry name" value="PAS_4"/>
</dbReference>
<dbReference type="InterPro" id="IPR003594">
    <property type="entry name" value="HATPase_dom"/>
</dbReference>
<evidence type="ECO:0000256" key="1">
    <source>
        <dbReference type="ARBA" id="ARBA00000085"/>
    </source>
</evidence>
<dbReference type="InterPro" id="IPR036097">
    <property type="entry name" value="HisK_dim/P_sf"/>
</dbReference>
<name>A0A4P6WZD9_HYDPS</name>
<feature type="domain" description="PAS" evidence="9">
    <location>
        <begin position="18"/>
        <end position="59"/>
    </location>
</feature>
<dbReference type="SMART" id="SM00091">
    <property type="entry name" value="PAS"/>
    <property type="match status" value="1"/>
</dbReference>
<dbReference type="PROSITE" id="PS50109">
    <property type="entry name" value="HIS_KIN"/>
    <property type="match status" value="1"/>
</dbReference>
<dbReference type="SUPFAM" id="SSF55785">
    <property type="entry name" value="PYP-like sensor domain (PAS domain)"/>
    <property type="match status" value="2"/>
</dbReference>
<evidence type="ECO:0000256" key="6">
    <source>
        <dbReference type="ARBA" id="ARBA00022777"/>
    </source>
</evidence>
<feature type="domain" description="PAC" evidence="10">
    <location>
        <begin position="89"/>
        <end position="141"/>
    </location>
</feature>
<dbReference type="SMART" id="SM00086">
    <property type="entry name" value="PAC"/>
    <property type="match status" value="1"/>
</dbReference>
<evidence type="ECO:0000259" key="9">
    <source>
        <dbReference type="PROSITE" id="PS50112"/>
    </source>
</evidence>
<dbReference type="Gene3D" id="3.30.450.20">
    <property type="entry name" value="PAS domain"/>
    <property type="match status" value="2"/>
</dbReference>
<reference evidence="11 12" key="1">
    <citation type="submission" date="2019-03" db="EMBL/GenBank/DDBJ databases">
        <authorList>
            <person name="Sebastian G."/>
            <person name="Baumann P."/>
            <person name="Ruckert C."/>
            <person name="Kalinowski J."/>
            <person name="Nebel B."/>
            <person name="Takors R."/>
            <person name="Blombach B."/>
        </authorList>
    </citation>
    <scope>NUCLEOTIDE SEQUENCE [LARGE SCALE GENOMIC DNA]</scope>
    <source>
        <strain evidence="11 12">DSM 1084</strain>
    </source>
</reference>
<dbReference type="Pfam" id="PF02518">
    <property type="entry name" value="HATPase_c"/>
    <property type="match status" value="1"/>
</dbReference>
<evidence type="ECO:0000259" key="8">
    <source>
        <dbReference type="PROSITE" id="PS50109"/>
    </source>
</evidence>
<dbReference type="Pfam" id="PF08447">
    <property type="entry name" value="PAS_3"/>
    <property type="match status" value="1"/>
</dbReference>
<evidence type="ECO:0000256" key="2">
    <source>
        <dbReference type="ARBA" id="ARBA00004429"/>
    </source>
</evidence>
<dbReference type="SUPFAM" id="SSF55874">
    <property type="entry name" value="ATPase domain of HSP90 chaperone/DNA topoisomerase II/histidine kinase"/>
    <property type="match status" value="1"/>
</dbReference>
<dbReference type="InterPro" id="IPR013655">
    <property type="entry name" value="PAS_fold_3"/>
</dbReference>
<keyword evidence="5 11" id="KW-0808">Transferase</keyword>
<dbReference type="CDD" id="cd00082">
    <property type="entry name" value="HisKA"/>
    <property type="match status" value="1"/>
</dbReference>
<dbReference type="FunFam" id="3.30.565.10:FF:000006">
    <property type="entry name" value="Sensor histidine kinase WalK"/>
    <property type="match status" value="1"/>
</dbReference>
<dbReference type="PANTHER" id="PTHR43304">
    <property type="entry name" value="PHYTOCHROME-LIKE PROTEIN CPH1"/>
    <property type="match status" value="1"/>
</dbReference>
<keyword evidence="6" id="KW-0418">Kinase</keyword>
<dbReference type="Pfam" id="PF08448">
    <property type="entry name" value="PAS_4"/>
    <property type="match status" value="1"/>
</dbReference>
<dbReference type="Gene3D" id="3.30.565.10">
    <property type="entry name" value="Histidine kinase-like ATPase, C-terminal domain"/>
    <property type="match status" value="1"/>
</dbReference>
<feature type="coiled-coil region" evidence="7">
    <location>
        <begin position="260"/>
        <end position="291"/>
    </location>
</feature>
<comment type="subcellular location">
    <subcellularLocation>
        <location evidence="2">Cell inner membrane</location>
        <topology evidence="2">Multi-pass membrane protein</topology>
    </subcellularLocation>
</comment>
<protein>
    <recommendedName>
        <fullName evidence="3">histidine kinase</fullName>
        <ecNumber evidence="3">2.7.13.3</ecNumber>
    </recommendedName>
</protein>
<evidence type="ECO:0000256" key="3">
    <source>
        <dbReference type="ARBA" id="ARBA00012438"/>
    </source>
</evidence>